<dbReference type="InterPro" id="IPR006121">
    <property type="entry name" value="HMA_dom"/>
</dbReference>
<dbReference type="RefSeq" id="WP_142767154.1">
    <property type="nucleotide sequence ID" value="NZ_CP041356.1"/>
</dbReference>
<dbReference type="EMBL" id="CP041356">
    <property type="protein sequence ID" value="QDK71598.1"/>
    <property type="molecule type" value="Genomic_DNA"/>
</dbReference>
<dbReference type="OrthoDB" id="9813965at2"/>
<protein>
    <submittedName>
        <fullName evidence="3">Heavy-metal-associated domain-containing protein</fullName>
    </submittedName>
</protein>
<dbReference type="Proteomes" id="UP000315128">
    <property type="component" value="Chromosome"/>
</dbReference>
<evidence type="ECO:0000313" key="3">
    <source>
        <dbReference type="EMBL" id="QDK71598.1"/>
    </source>
</evidence>
<dbReference type="CDD" id="cd00371">
    <property type="entry name" value="HMA"/>
    <property type="match status" value="1"/>
</dbReference>
<dbReference type="KEGG" id="lack:FLP15_11025"/>
<accession>A0A514ZAI1</accession>
<dbReference type="AlphaFoldDB" id="A0A514ZAI1"/>
<evidence type="ECO:0000259" key="2">
    <source>
        <dbReference type="PROSITE" id="PS50846"/>
    </source>
</evidence>
<reference evidence="3 4" key="1">
    <citation type="submission" date="2019-07" db="EMBL/GenBank/DDBJ databases">
        <title>Genome sequencing of KACC 19320.</title>
        <authorList>
            <person name="Heo J."/>
            <person name="Kim S.-J."/>
            <person name="Kim J.-S."/>
            <person name="Hong S.-B."/>
            <person name="Kwon S.-W."/>
        </authorList>
    </citation>
    <scope>NUCLEOTIDE SEQUENCE [LARGE SCALE GENOMIC DNA]</scope>
    <source>
        <strain evidence="3 4">KACC 19320</strain>
    </source>
</reference>
<dbReference type="GO" id="GO:0046872">
    <property type="term" value="F:metal ion binding"/>
    <property type="evidence" value="ECO:0007669"/>
    <property type="project" value="UniProtKB-KW"/>
</dbReference>
<evidence type="ECO:0000256" key="1">
    <source>
        <dbReference type="ARBA" id="ARBA00022723"/>
    </source>
</evidence>
<dbReference type="InterPro" id="IPR017969">
    <property type="entry name" value="Heavy-metal-associated_CS"/>
</dbReference>
<keyword evidence="1" id="KW-0479">Metal-binding</keyword>
<name>A0A514ZAI1_9LACT</name>
<evidence type="ECO:0000313" key="4">
    <source>
        <dbReference type="Proteomes" id="UP000315128"/>
    </source>
</evidence>
<organism evidence="3 4">
    <name type="scientific">Lactococcus protaetiae</name>
    <dbReference type="NCBI Taxonomy" id="2592653"/>
    <lineage>
        <taxon>Bacteria</taxon>
        <taxon>Bacillati</taxon>
        <taxon>Bacillota</taxon>
        <taxon>Bacilli</taxon>
        <taxon>Lactobacillales</taxon>
        <taxon>Streptococcaceae</taxon>
        <taxon>Lactococcus</taxon>
    </lineage>
</organism>
<dbReference type="InterPro" id="IPR036163">
    <property type="entry name" value="HMA_dom_sf"/>
</dbReference>
<dbReference type="Gene3D" id="3.30.70.100">
    <property type="match status" value="1"/>
</dbReference>
<dbReference type="PROSITE" id="PS01047">
    <property type="entry name" value="HMA_1"/>
    <property type="match status" value="1"/>
</dbReference>
<dbReference type="Pfam" id="PF00403">
    <property type="entry name" value="HMA"/>
    <property type="match status" value="1"/>
</dbReference>
<gene>
    <name evidence="3" type="ORF">FLP15_11025</name>
</gene>
<proteinExistence type="predicted"/>
<sequence>MSEMNDATTGPTIREVGATAIGAHTTVTIGGMTCAHCANTVAQAIFDVPGVIAVKVFLEEGKAMFDTNAEVSLADVALSVEKAGYKLVF</sequence>
<feature type="domain" description="HMA" evidence="2">
    <location>
        <begin position="23"/>
        <end position="88"/>
    </location>
</feature>
<dbReference type="PROSITE" id="PS50846">
    <property type="entry name" value="HMA_2"/>
    <property type="match status" value="1"/>
</dbReference>
<dbReference type="SUPFAM" id="SSF55008">
    <property type="entry name" value="HMA, heavy metal-associated domain"/>
    <property type="match status" value="1"/>
</dbReference>
<keyword evidence="4" id="KW-1185">Reference proteome</keyword>